<feature type="compositionally biased region" description="Acidic residues" evidence="1">
    <location>
        <begin position="215"/>
        <end position="228"/>
    </location>
</feature>
<evidence type="ECO:0000256" key="1">
    <source>
        <dbReference type="SAM" id="MobiDB-lite"/>
    </source>
</evidence>
<dbReference type="PANTHER" id="PTHR33962:SF1">
    <property type="entry name" value="RECQ-MEDIATED GENOME INSTABILITY PROTEIN 2"/>
    <property type="match status" value="1"/>
</dbReference>
<evidence type="ECO:0000313" key="2">
    <source>
        <dbReference type="EMBL" id="EGG19886.1"/>
    </source>
</evidence>
<dbReference type="GO" id="GO:0033045">
    <property type="term" value="P:regulation of sister chromatid segregation"/>
    <property type="evidence" value="ECO:0007669"/>
    <property type="project" value="TreeGrafter"/>
</dbReference>
<gene>
    <name evidence="2" type="ORF">DFA_06989</name>
</gene>
<feature type="region of interest" description="Disordered" evidence="1">
    <location>
        <begin position="191"/>
        <end position="336"/>
    </location>
</feature>
<dbReference type="Proteomes" id="UP000007797">
    <property type="component" value="Unassembled WGS sequence"/>
</dbReference>
<organism evidence="2 3">
    <name type="scientific">Cavenderia fasciculata</name>
    <name type="common">Slime mold</name>
    <name type="synonym">Dictyostelium fasciculatum</name>
    <dbReference type="NCBI Taxonomy" id="261658"/>
    <lineage>
        <taxon>Eukaryota</taxon>
        <taxon>Amoebozoa</taxon>
        <taxon>Evosea</taxon>
        <taxon>Eumycetozoa</taxon>
        <taxon>Dictyostelia</taxon>
        <taxon>Acytosteliales</taxon>
        <taxon>Cavenderiaceae</taxon>
        <taxon>Cavenderia</taxon>
    </lineage>
</organism>
<dbReference type="GO" id="GO:0006281">
    <property type="term" value="P:DNA repair"/>
    <property type="evidence" value="ECO:0007669"/>
    <property type="project" value="TreeGrafter"/>
</dbReference>
<feature type="compositionally biased region" description="Acidic residues" evidence="1">
    <location>
        <begin position="191"/>
        <end position="200"/>
    </location>
</feature>
<evidence type="ECO:0000313" key="3">
    <source>
        <dbReference type="Proteomes" id="UP000007797"/>
    </source>
</evidence>
<accession>F4PX83</accession>
<dbReference type="AlphaFoldDB" id="F4PX83"/>
<feature type="compositionally biased region" description="Acidic residues" evidence="1">
    <location>
        <begin position="247"/>
        <end position="266"/>
    </location>
</feature>
<dbReference type="Gene3D" id="2.40.50.140">
    <property type="entry name" value="Nucleic acid-binding proteins"/>
    <property type="match status" value="1"/>
</dbReference>
<keyword evidence="3" id="KW-1185">Reference proteome</keyword>
<sequence>MNFYKLHVDQVLSSVKYDNQFKYQSLEYQGVWIQGIISDVKGSGNGTNSSNSMSVDDDDIVDNKSNVSGTLSTGSLSSDLTMSNFQLDDGTADGVFILIPDDIMNQIPFNLSNGQYVIVLGSLEEESGQEKFVVANNIINLSHNTRTRKKIWDLQLKHIHQTVYGFTTNDTDNNNNNDNLKQQQQQNGDDIDEINFDYNDDPLNGSSIMVGGNDIDSDQQDEEEDVESIQERYFSQNNDEKDNDQKEQEDEQQDEDEEEEEEEEEVTVSKKRVDKTKKKTINLDDEEEEEKVNKSESITTPSKDDNQTSFSFTFGDTSVIENNEPEEQMEEEDIWE</sequence>
<dbReference type="EMBL" id="GL883013">
    <property type="protein sequence ID" value="EGG19886.1"/>
    <property type="molecule type" value="Genomic_DNA"/>
</dbReference>
<dbReference type="OMA" id="HNDEYEE"/>
<dbReference type="GO" id="GO:2000042">
    <property type="term" value="P:negative regulation of double-strand break repair via homologous recombination"/>
    <property type="evidence" value="ECO:0007669"/>
    <property type="project" value="TreeGrafter"/>
</dbReference>
<dbReference type="GO" id="GO:0043007">
    <property type="term" value="P:maintenance of rDNA"/>
    <property type="evidence" value="ECO:0007669"/>
    <property type="project" value="TreeGrafter"/>
</dbReference>
<dbReference type="CDD" id="cd03524">
    <property type="entry name" value="RPA2_OBF_family"/>
    <property type="match status" value="1"/>
</dbReference>
<protein>
    <submittedName>
        <fullName evidence="2">Uncharacterized protein</fullName>
    </submittedName>
</protein>
<proteinExistence type="predicted"/>
<feature type="compositionally biased region" description="Basic residues" evidence="1">
    <location>
        <begin position="269"/>
        <end position="280"/>
    </location>
</feature>
<feature type="compositionally biased region" description="Polar residues" evidence="1">
    <location>
        <begin position="295"/>
        <end position="320"/>
    </location>
</feature>
<feature type="compositionally biased region" description="Acidic residues" evidence="1">
    <location>
        <begin position="323"/>
        <end position="336"/>
    </location>
</feature>
<reference evidence="3" key="1">
    <citation type="journal article" date="2011" name="Genome Res.">
        <title>Phylogeny-wide analysis of social amoeba genomes highlights ancient origins for complex intercellular communication.</title>
        <authorList>
            <person name="Heidel A.J."/>
            <person name="Lawal H.M."/>
            <person name="Felder M."/>
            <person name="Schilde C."/>
            <person name="Helps N.R."/>
            <person name="Tunggal B."/>
            <person name="Rivero F."/>
            <person name="John U."/>
            <person name="Schleicher M."/>
            <person name="Eichinger L."/>
            <person name="Platzer M."/>
            <person name="Noegel A.A."/>
            <person name="Schaap P."/>
            <person name="Gloeckner G."/>
        </authorList>
    </citation>
    <scope>NUCLEOTIDE SEQUENCE [LARGE SCALE GENOMIC DNA]</scope>
    <source>
        <strain evidence="3">SH3</strain>
    </source>
</reference>
<name>F4PX83_CACFS</name>
<dbReference type="RefSeq" id="XP_004366869.1">
    <property type="nucleotide sequence ID" value="XM_004366812.1"/>
</dbReference>
<dbReference type="PANTHER" id="PTHR33962">
    <property type="entry name" value="RECQ-MEDIATED GENOME INSTABILITY PROTEIN 2 RMI2"/>
    <property type="match status" value="1"/>
</dbReference>
<dbReference type="GO" id="GO:0016607">
    <property type="term" value="C:nuclear speck"/>
    <property type="evidence" value="ECO:0007669"/>
    <property type="project" value="TreeGrafter"/>
</dbReference>
<dbReference type="GO" id="GO:0005829">
    <property type="term" value="C:cytosol"/>
    <property type="evidence" value="ECO:0007669"/>
    <property type="project" value="TreeGrafter"/>
</dbReference>
<dbReference type="KEGG" id="dfa:DFA_06989"/>
<dbReference type="GeneID" id="14871926"/>
<dbReference type="InterPro" id="IPR012340">
    <property type="entry name" value="NA-bd_OB-fold"/>
</dbReference>
<dbReference type="InterPro" id="IPR032245">
    <property type="entry name" value="RMI2"/>
</dbReference>